<proteinExistence type="predicted"/>
<feature type="non-terminal residue" evidence="1">
    <location>
        <position position="158"/>
    </location>
</feature>
<evidence type="ECO:0000313" key="1">
    <source>
        <dbReference type="EMBL" id="CAG8700307.1"/>
    </source>
</evidence>
<name>A0ACA9PAI7_9GLOM</name>
<sequence>KKIREIFGVNLKIINCAAAPLSDHVVEFLRIAIGVFYTQGYGQTESAGAGTRNIIGDHLTSHIGTPSPCLEIKLIDVPSLNYYSTDKPNPRGEICFRGAAVMRGYFKDEKKTKETIDEEGWLHTGDVGEIDHRGCFKIIDRVKNIFKLAQGEYIAPEK</sequence>
<feature type="non-terminal residue" evidence="1">
    <location>
        <position position="1"/>
    </location>
</feature>
<dbReference type="Proteomes" id="UP000789860">
    <property type="component" value="Unassembled WGS sequence"/>
</dbReference>
<accession>A0ACA9PAI7</accession>
<gene>
    <name evidence="1" type="ORF">SCALOS_LOCUS10469</name>
</gene>
<keyword evidence="2" id="KW-1185">Reference proteome</keyword>
<organism evidence="1 2">
    <name type="scientific">Scutellospora calospora</name>
    <dbReference type="NCBI Taxonomy" id="85575"/>
    <lineage>
        <taxon>Eukaryota</taxon>
        <taxon>Fungi</taxon>
        <taxon>Fungi incertae sedis</taxon>
        <taxon>Mucoromycota</taxon>
        <taxon>Glomeromycotina</taxon>
        <taxon>Glomeromycetes</taxon>
        <taxon>Diversisporales</taxon>
        <taxon>Gigasporaceae</taxon>
        <taxon>Scutellospora</taxon>
    </lineage>
</organism>
<reference evidence="1" key="1">
    <citation type="submission" date="2021-06" db="EMBL/GenBank/DDBJ databases">
        <authorList>
            <person name="Kallberg Y."/>
            <person name="Tangrot J."/>
            <person name="Rosling A."/>
        </authorList>
    </citation>
    <scope>NUCLEOTIDE SEQUENCE</scope>
    <source>
        <strain evidence="1">AU212A</strain>
    </source>
</reference>
<comment type="caution">
    <text evidence="1">The sequence shown here is derived from an EMBL/GenBank/DDBJ whole genome shotgun (WGS) entry which is preliminary data.</text>
</comment>
<protein>
    <submittedName>
        <fullName evidence="1">600_t:CDS:1</fullName>
    </submittedName>
</protein>
<evidence type="ECO:0000313" key="2">
    <source>
        <dbReference type="Proteomes" id="UP000789860"/>
    </source>
</evidence>
<dbReference type="EMBL" id="CAJVPM010039258">
    <property type="protein sequence ID" value="CAG8700307.1"/>
    <property type="molecule type" value="Genomic_DNA"/>
</dbReference>